<dbReference type="GO" id="GO:0004497">
    <property type="term" value="F:monooxygenase activity"/>
    <property type="evidence" value="ECO:0007669"/>
    <property type="project" value="TreeGrafter"/>
</dbReference>
<keyword evidence="1" id="KW-0560">Oxidoreductase</keyword>
<feature type="compositionally biased region" description="Low complexity" evidence="2">
    <location>
        <begin position="399"/>
        <end position="410"/>
    </location>
</feature>
<dbReference type="InterPro" id="IPR050982">
    <property type="entry name" value="Auxin_biosynth/cation_transpt"/>
</dbReference>
<evidence type="ECO:0000313" key="3">
    <source>
        <dbReference type="EMBL" id="MBK1883764.1"/>
    </source>
</evidence>
<accession>A0A934SDA1</accession>
<dbReference type="InterPro" id="IPR036188">
    <property type="entry name" value="FAD/NAD-bd_sf"/>
</dbReference>
<evidence type="ECO:0000313" key="4">
    <source>
        <dbReference type="Proteomes" id="UP000603141"/>
    </source>
</evidence>
<sequence length="419" mass="46327">MNPIQSSSETHFDVLIIGAGPAGLGVAVALQACGVKKMAILEAKTIGASFGHWPKQMRLITPSFYSNPFKHLDLNAITPDTSPADFLRSEHPTGAEYATYLRAVASHHQIDVRCNIRVEEIRKDASEPNSSDSCFELETSSGRFTSRFVVWAAGEYFYPLENNIDGAEHCIHNTKVTDWNQLSGNEFAVIGGYESGIDAAIHLLRAGKTVHLFSRGEPWGDSSTDPSAALSPYTRDRLRETLPGRESRLHLYRNADISRVLSTGGKWVLFDRDEIPFTISTQPILATGFLGSLMQVIEHFEIQKGRVVFTEEADESTITPNLFYSGPLLQHREAKFCFIYKFRARFGVIAREIATRLSLDVKALEPFAEMGMLQEDLECCTNCECAIPSAAEPQDARARAYSKAAAERTAPSQPTGTRS</sequence>
<dbReference type="Proteomes" id="UP000603141">
    <property type="component" value="Unassembled WGS sequence"/>
</dbReference>
<dbReference type="AlphaFoldDB" id="A0A934SDA1"/>
<keyword evidence="4" id="KW-1185">Reference proteome</keyword>
<protein>
    <submittedName>
        <fullName evidence="3">NAD(P)-binding domain-containing protein</fullName>
    </submittedName>
</protein>
<comment type="caution">
    <text evidence="3">The sequence shown here is derived from an EMBL/GenBank/DDBJ whole genome shotgun (WGS) entry which is preliminary data.</text>
</comment>
<dbReference type="Pfam" id="PF13738">
    <property type="entry name" value="Pyr_redox_3"/>
    <property type="match status" value="1"/>
</dbReference>
<dbReference type="EMBL" id="JAENIJ010000027">
    <property type="protein sequence ID" value="MBK1883764.1"/>
    <property type="molecule type" value="Genomic_DNA"/>
</dbReference>
<dbReference type="GO" id="GO:0050660">
    <property type="term" value="F:flavin adenine dinucleotide binding"/>
    <property type="evidence" value="ECO:0007669"/>
    <property type="project" value="TreeGrafter"/>
</dbReference>
<dbReference type="PRINTS" id="PR00368">
    <property type="entry name" value="FADPNR"/>
</dbReference>
<proteinExistence type="predicted"/>
<gene>
    <name evidence="3" type="ORF">JIN85_15200</name>
</gene>
<dbReference type="RefSeq" id="WP_200272238.1">
    <property type="nucleotide sequence ID" value="NZ_JAENIJ010000027.1"/>
</dbReference>
<organism evidence="3 4">
    <name type="scientific">Luteolibacter pohnpeiensis</name>
    <dbReference type="NCBI Taxonomy" id="454153"/>
    <lineage>
        <taxon>Bacteria</taxon>
        <taxon>Pseudomonadati</taxon>
        <taxon>Verrucomicrobiota</taxon>
        <taxon>Verrucomicrobiia</taxon>
        <taxon>Verrucomicrobiales</taxon>
        <taxon>Verrucomicrobiaceae</taxon>
        <taxon>Luteolibacter</taxon>
    </lineage>
</organism>
<dbReference type="PANTHER" id="PTHR43539:SF89">
    <property type="entry name" value="NAD(P)-BINDING DOMAIN-CONTAINING PROTEIN"/>
    <property type="match status" value="1"/>
</dbReference>
<evidence type="ECO:0000256" key="1">
    <source>
        <dbReference type="ARBA" id="ARBA00023002"/>
    </source>
</evidence>
<dbReference type="Gene3D" id="3.50.50.60">
    <property type="entry name" value="FAD/NAD(P)-binding domain"/>
    <property type="match status" value="2"/>
</dbReference>
<reference evidence="3" key="1">
    <citation type="submission" date="2021-01" db="EMBL/GenBank/DDBJ databases">
        <title>Modified the classification status of verrucomicrobia.</title>
        <authorList>
            <person name="Feng X."/>
        </authorList>
    </citation>
    <scope>NUCLEOTIDE SEQUENCE</scope>
    <source>
        <strain evidence="3">KCTC 22041</strain>
    </source>
</reference>
<feature type="region of interest" description="Disordered" evidence="2">
    <location>
        <begin position="398"/>
        <end position="419"/>
    </location>
</feature>
<dbReference type="PANTHER" id="PTHR43539">
    <property type="entry name" value="FLAVIN-BINDING MONOOXYGENASE-LIKE PROTEIN (AFU_ORTHOLOGUE AFUA_4G09220)"/>
    <property type="match status" value="1"/>
</dbReference>
<name>A0A934SDA1_9BACT</name>
<dbReference type="SUPFAM" id="SSF51905">
    <property type="entry name" value="FAD/NAD(P)-binding domain"/>
    <property type="match status" value="2"/>
</dbReference>
<evidence type="ECO:0000256" key="2">
    <source>
        <dbReference type="SAM" id="MobiDB-lite"/>
    </source>
</evidence>
<dbReference type="PRINTS" id="PR00469">
    <property type="entry name" value="PNDRDTASEII"/>
</dbReference>